<keyword evidence="2" id="KW-1185">Reference proteome</keyword>
<name>A0A7U9XUG1_9MOLU</name>
<dbReference type="Proteomes" id="UP000620133">
    <property type="component" value="Chromosome"/>
</dbReference>
<dbReference type="EMBL" id="AP024412">
    <property type="protein sequence ID" value="BCR35676.1"/>
    <property type="molecule type" value="Genomic_DNA"/>
</dbReference>
<proteinExistence type="predicted"/>
<dbReference type="KEGG" id="manr:MPAN_005690"/>
<evidence type="ECO:0000313" key="1">
    <source>
        <dbReference type="EMBL" id="BCR35676.1"/>
    </source>
</evidence>
<gene>
    <name evidence="1" type="ORF">MPAN_005690</name>
</gene>
<evidence type="ECO:0000313" key="2">
    <source>
        <dbReference type="Proteomes" id="UP000620133"/>
    </source>
</evidence>
<organism evidence="1 2">
    <name type="scientific">Mariniplasma anaerobium</name>
    <dbReference type="NCBI Taxonomy" id="2735436"/>
    <lineage>
        <taxon>Bacteria</taxon>
        <taxon>Bacillati</taxon>
        <taxon>Mycoplasmatota</taxon>
        <taxon>Mollicutes</taxon>
        <taxon>Acholeplasmatales</taxon>
        <taxon>Acholeplasmataceae</taxon>
        <taxon>Mariniplasma</taxon>
    </lineage>
</organism>
<reference evidence="1" key="1">
    <citation type="submission" date="2021-01" db="EMBL/GenBank/DDBJ databases">
        <title>Draft genome sequence of Acholeplasmataceae bacterium strain Mahy22.</title>
        <authorList>
            <person name="Watanabe M."/>
            <person name="Kojima H."/>
            <person name="Fukui M."/>
        </authorList>
    </citation>
    <scope>NUCLEOTIDE SEQUENCE</scope>
    <source>
        <strain evidence="1">Mahy22</strain>
    </source>
</reference>
<sequence>MSIGWIGIFFIYKAGIKTKEVFLMNKDIKNEKFYIFIKLVIKAKSLNII</sequence>
<accession>A0A7U9XUG1</accession>
<dbReference type="AlphaFoldDB" id="A0A7U9XUG1"/>
<protein>
    <submittedName>
        <fullName evidence="1">Uncharacterized protein</fullName>
    </submittedName>
</protein>